<evidence type="ECO:0000313" key="6">
    <source>
        <dbReference type="EMBL" id="OGL44655.1"/>
    </source>
</evidence>
<dbReference type="AlphaFoldDB" id="A0A1F7RSX2"/>
<name>A0A1F7RSX2_9BACT</name>
<keyword evidence="3" id="KW-0472">Membrane</keyword>
<protein>
    <recommendedName>
        <fullName evidence="8">Multifunctional 2',3'-cyclic-nucleotide 2'-phosphodiesterase/5'-nucleotidase/3'-nucleotidase</fullName>
    </recommendedName>
</protein>
<evidence type="ECO:0000259" key="4">
    <source>
        <dbReference type="Pfam" id="PF00149"/>
    </source>
</evidence>
<feature type="transmembrane region" description="Helical" evidence="3">
    <location>
        <begin position="7"/>
        <end position="24"/>
    </location>
</feature>
<dbReference type="PANTHER" id="PTHR11575">
    <property type="entry name" value="5'-NUCLEOTIDASE-RELATED"/>
    <property type="match status" value="1"/>
</dbReference>
<dbReference type="InterPro" id="IPR029052">
    <property type="entry name" value="Metallo-depent_PP-like"/>
</dbReference>
<dbReference type="GO" id="GO:0009166">
    <property type="term" value="P:nucleotide catabolic process"/>
    <property type="evidence" value="ECO:0007669"/>
    <property type="project" value="InterPro"/>
</dbReference>
<sequence>MIKKVKLIHYFIGVLFLLSLFNLTDYGSDKKQQKTIVILSINDLHGYLDSYYEEKDLDGKKKKIERGGAARIASKIKSIKEEYPGSVLTVSSGDHYTGKYYLHYRGEAINSVLSRMGINAATLGNHEFDKGDSELAKSLEFCTFQIIESNVSINKDSPLWGKFKEDSIIERDGIKIGVLGIMTPEFPVITRGGDSMRVNRDLEQCARLRAKKLKEQDAADIVVALTHIGLDNDKVLAEMVEEIDVVCGGHSHDLLKKNEEIIVHHPGGKTTIIVQTGRYGEYLGLLKLKIVKKRIVGHIWEPVLIDSNIPEDPEIKALIDSYRSKLPPVSILTHLKEPLDCRADLVRSQETAAGDFICDTIRDYFKIDIVFQNGGGIRSDRIIPEGPVSTADIDSILPFENQIIIMNLKGKVVKEALEQSVAALPKPSGAFLQVSGLRFTAQIQYISQELSMGKDGIPVGIKIPGNRIVNAEVFDSMGEYHDLLPEKVYRVAVNSFIAAGGNGYFMFKEADSFINTYITLAQVMKTVLETKSGISPNLDGRIKIIQ</sequence>
<evidence type="ECO:0000256" key="3">
    <source>
        <dbReference type="SAM" id="Phobius"/>
    </source>
</evidence>
<dbReference type="SUPFAM" id="SSF56300">
    <property type="entry name" value="Metallo-dependent phosphatases"/>
    <property type="match status" value="1"/>
</dbReference>
<keyword evidence="3" id="KW-1133">Transmembrane helix</keyword>
<dbReference type="InterPro" id="IPR004843">
    <property type="entry name" value="Calcineurin-like_PHP"/>
</dbReference>
<reference evidence="6 7" key="1">
    <citation type="journal article" date="2016" name="Nat. Commun.">
        <title>Thousands of microbial genomes shed light on interconnected biogeochemical processes in an aquifer system.</title>
        <authorList>
            <person name="Anantharaman K."/>
            <person name="Brown C.T."/>
            <person name="Hug L.A."/>
            <person name="Sharon I."/>
            <person name="Castelle C.J."/>
            <person name="Probst A.J."/>
            <person name="Thomas B.C."/>
            <person name="Singh A."/>
            <person name="Wilkins M.J."/>
            <person name="Karaoz U."/>
            <person name="Brodie E.L."/>
            <person name="Williams K.H."/>
            <person name="Hubbard S.S."/>
            <person name="Banfield J.F."/>
        </authorList>
    </citation>
    <scope>NUCLEOTIDE SEQUENCE [LARGE SCALE GENOMIC DNA]</scope>
</reference>
<dbReference type="InterPro" id="IPR036907">
    <property type="entry name" value="5'-Nucleotdase_C_sf"/>
</dbReference>
<dbReference type="PANTHER" id="PTHR11575:SF24">
    <property type="entry name" value="5'-NUCLEOTIDASE"/>
    <property type="match status" value="1"/>
</dbReference>
<gene>
    <name evidence="6" type="ORF">A2161_06420</name>
</gene>
<dbReference type="Pfam" id="PF00149">
    <property type="entry name" value="Metallophos"/>
    <property type="match status" value="1"/>
</dbReference>
<dbReference type="InterPro" id="IPR006179">
    <property type="entry name" value="5_nucleotidase/apyrase"/>
</dbReference>
<keyword evidence="2" id="KW-0378">Hydrolase</keyword>
<dbReference type="EMBL" id="MGDD01000213">
    <property type="protein sequence ID" value="OGL44655.1"/>
    <property type="molecule type" value="Genomic_DNA"/>
</dbReference>
<proteinExistence type="inferred from homology"/>
<dbReference type="GO" id="GO:0016787">
    <property type="term" value="F:hydrolase activity"/>
    <property type="evidence" value="ECO:0007669"/>
    <property type="project" value="UniProtKB-KW"/>
</dbReference>
<feature type="domain" description="Calcineurin-like phosphoesterase" evidence="4">
    <location>
        <begin position="38"/>
        <end position="253"/>
    </location>
</feature>
<dbReference type="PRINTS" id="PR01607">
    <property type="entry name" value="APYRASEFAMLY"/>
</dbReference>
<comment type="similarity">
    <text evidence="2">Belongs to the 5'-nucleotidase family.</text>
</comment>
<dbReference type="Pfam" id="PF02872">
    <property type="entry name" value="5_nucleotid_C"/>
    <property type="match status" value="1"/>
</dbReference>
<evidence type="ECO:0008006" key="8">
    <source>
        <dbReference type="Google" id="ProtNLM"/>
    </source>
</evidence>
<dbReference type="Gene3D" id="3.60.21.10">
    <property type="match status" value="1"/>
</dbReference>
<feature type="domain" description="5'-Nucleotidase C-terminal" evidence="5">
    <location>
        <begin position="346"/>
        <end position="509"/>
    </location>
</feature>
<organism evidence="6 7">
    <name type="scientific">Candidatus Schekmanbacteria bacterium RBG_13_48_7</name>
    <dbReference type="NCBI Taxonomy" id="1817878"/>
    <lineage>
        <taxon>Bacteria</taxon>
        <taxon>Candidatus Schekmaniibacteriota</taxon>
    </lineage>
</organism>
<keyword evidence="3" id="KW-0812">Transmembrane</keyword>
<keyword evidence="2" id="KW-0547">Nucleotide-binding</keyword>
<dbReference type="InterPro" id="IPR008334">
    <property type="entry name" value="5'-Nucleotdase_C"/>
</dbReference>
<evidence type="ECO:0000259" key="5">
    <source>
        <dbReference type="Pfam" id="PF02872"/>
    </source>
</evidence>
<dbReference type="Proteomes" id="UP000179266">
    <property type="component" value="Unassembled WGS sequence"/>
</dbReference>
<dbReference type="SUPFAM" id="SSF55816">
    <property type="entry name" value="5'-nucleotidase (syn. UDP-sugar hydrolase), C-terminal domain"/>
    <property type="match status" value="1"/>
</dbReference>
<accession>A0A1F7RSX2</accession>
<evidence type="ECO:0000256" key="2">
    <source>
        <dbReference type="RuleBase" id="RU362119"/>
    </source>
</evidence>
<comment type="caution">
    <text evidence="6">The sequence shown here is derived from an EMBL/GenBank/DDBJ whole genome shotgun (WGS) entry which is preliminary data.</text>
</comment>
<evidence type="ECO:0000313" key="7">
    <source>
        <dbReference type="Proteomes" id="UP000179266"/>
    </source>
</evidence>
<keyword evidence="1" id="KW-0732">Signal</keyword>
<dbReference type="Gene3D" id="3.90.780.10">
    <property type="entry name" value="5'-Nucleotidase, C-terminal domain"/>
    <property type="match status" value="1"/>
</dbReference>
<dbReference type="GO" id="GO:0000166">
    <property type="term" value="F:nucleotide binding"/>
    <property type="evidence" value="ECO:0007669"/>
    <property type="project" value="UniProtKB-KW"/>
</dbReference>
<evidence type="ECO:0000256" key="1">
    <source>
        <dbReference type="ARBA" id="ARBA00022729"/>
    </source>
</evidence>